<keyword evidence="1" id="KW-0812">Transmembrane</keyword>
<feature type="transmembrane region" description="Helical" evidence="1">
    <location>
        <begin position="419"/>
        <end position="436"/>
    </location>
</feature>
<proteinExistence type="predicted"/>
<accession>A0A9W6NEJ0</accession>
<organism evidence="2 3">
    <name type="scientific">Pseudomonas turukhanskensis</name>
    <dbReference type="NCBI Taxonomy" id="1806536"/>
    <lineage>
        <taxon>Bacteria</taxon>
        <taxon>Pseudomonadati</taxon>
        <taxon>Pseudomonadota</taxon>
        <taxon>Gammaproteobacteria</taxon>
        <taxon>Pseudomonadales</taxon>
        <taxon>Pseudomonadaceae</taxon>
        <taxon>Pseudomonas</taxon>
    </lineage>
</organism>
<evidence type="ECO:0000313" key="3">
    <source>
        <dbReference type="Proteomes" id="UP001143328"/>
    </source>
</evidence>
<dbReference type="AlphaFoldDB" id="A0A9W6NEJ0"/>
<dbReference type="PANTHER" id="PTHR34219:SF4">
    <property type="entry name" value="PEPSY DOMAIN-CONTAINING PROTEIN"/>
    <property type="match status" value="1"/>
</dbReference>
<dbReference type="PANTHER" id="PTHR34219">
    <property type="entry name" value="IRON-REGULATED INNER MEMBRANE PROTEIN-RELATED"/>
    <property type="match status" value="1"/>
</dbReference>
<keyword evidence="1" id="KW-0472">Membrane</keyword>
<reference evidence="2" key="1">
    <citation type="journal article" date="2014" name="Int. J. Syst. Evol. Microbiol.">
        <title>Complete genome sequence of Corynebacterium casei LMG S-19264T (=DSM 44701T), isolated from a smear-ripened cheese.</title>
        <authorList>
            <consortium name="US DOE Joint Genome Institute (JGI-PGF)"/>
            <person name="Walter F."/>
            <person name="Albersmeier A."/>
            <person name="Kalinowski J."/>
            <person name="Ruckert C."/>
        </authorList>
    </citation>
    <scope>NUCLEOTIDE SEQUENCE</scope>
    <source>
        <strain evidence="2">VKM B-2935</strain>
    </source>
</reference>
<comment type="caution">
    <text evidence="2">The sequence shown here is derived from an EMBL/GenBank/DDBJ whole genome shotgun (WGS) entry which is preliminary data.</text>
</comment>
<dbReference type="Pfam" id="PF03929">
    <property type="entry name" value="PepSY_TM"/>
    <property type="match status" value="1"/>
</dbReference>
<feature type="transmembrane region" description="Helical" evidence="1">
    <location>
        <begin position="382"/>
        <end position="404"/>
    </location>
</feature>
<evidence type="ECO:0000313" key="2">
    <source>
        <dbReference type="EMBL" id="GLK87822.1"/>
    </source>
</evidence>
<gene>
    <name evidence="2" type="ORF">GCM10017655_08840</name>
</gene>
<dbReference type="Proteomes" id="UP001143328">
    <property type="component" value="Unassembled WGS sequence"/>
</dbReference>
<protein>
    <recommendedName>
        <fullName evidence="4">PepSY domain-containing protein</fullName>
    </recommendedName>
</protein>
<name>A0A9W6NEJ0_9PSED</name>
<feature type="transmembrane region" description="Helical" evidence="1">
    <location>
        <begin position="143"/>
        <end position="165"/>
    </location>
</feature>
<dbReference type="InterPro" id="IPR005625">
    <property type="entry name" value="PepSY-ass_TM"/>
</dbReference>
<feature type="transmembrane region" description="Helical" evidence="1">
    <location>
        <begin position="192"/>
        <end position="217"/>
    </location>
</feature>
<reference evidence="2" key="2">
    <citation type="submission" date="2023-01" db="EMBL/GenBank/DDBJ databases">
        <authorList>
            <person name="Sun Q."/>
            <person name="Evtushenko L."/>
        </authorList>
    </citation>
    <scope>NUCLEOTIDE SEQUENCE</scope>
    <source>
        <strain evidence="2">VKM B-2935</strain>
    </source>
</reference>
<evidence type="ECO:0000256" key="1">
    <source>
        <dbReference type="SAM" id="Phobius"/>
    </source>
</evidence>
<keyword evidence="1" id="KW-1133">Transmembrane helix</keyword>
<dbReference type="RefSeq" id="WP_271194073.1">
    <property type="nucleotide sequence ID" value="NZ_BSFN01000002.1"/>
</dbReference>
<feature type="transmembrane region" description="Helical" evidence="1">
    <location>
        <begin position="20"/>
        <end position="42"/>
    </location>
</feature>
<evidence type="ECO:0008006" key="4">
    <source>
        <dbReference type="Google" id="ProtNLM"/>
    </source>
</evidence>
<keyword evidence="3" id="KW-1185">Reference proteome</keyword>
<feature type="transmembrane region" description="Helical" evidence="1">
    <location>
        <begin position="349"/>
        <end position="370"/>
    </location>
</feature>
<sequence>MSSAESTVKTKSLRQAMAGLHTWGGLLPSWLLFVILFGGSIACFDKELEVWMRPALHPVGETTLSLDQVSAWVQKQAPKPPHAIWMRPPDERQPYWYAGYEPQNELEPFVSFTLDPQTGEVLPKTLGGNFWFTLHYNLFGGMLGMYIVAIAGMFMLVALVSGIIIHRRIFKDFFTLRPDANGQRAWLDAHNLFGVVGLPFHLLIAYTGLAIFVTFYMPAGLKVGYKGDIEKMFYEVQGQFGREELKRKTDHAASIDKLVLDAKRRWAASGEGGTETGWISVHHPGDKAAVVDIRRYDRSRVVDFQWIMSYDATTGAFLHEQKPYKPGYTAYAWLTNVHMAQFGGAIVRWLYLGLGLMGCAMVVGGLQVWLRKREAKGGWGIGFVRAMNGAVIGGLPIASLGLLYGNRLIPPNVALRDHWEAYTFIAVWIAVALWAVARRNSGRVGRDLFAVAAVWALGLPALDVLTGQPGALSAAIARGDWRVPGIDLAVFAAGLLCAKMAWWPRVATPAPEKARSKKRERRELVEEGV</sequence>
<dbReference type="EMBL" id="BSFN01000002">
    <property type="protein sequence ID" value="GLK87822.1"/>
    <property type="molecule type" value="Genomic_DNA"/>
</dbReference>